<name>A0A9J6PH38_9PROT</name>
<protein>
    <submittedName>
        <fullName evidence="2">DUF6064 family protein</fullName>
    </submittedName>
</protein>
<dbReference type="Proteomes" id="UP001055804">
    <property type="component" value="Unassembled WGS sequence"/>
</dbReference>
<organism evidence="2 3">
    <name type="scientific">Futiania mangrovi</name>
    <dbReference type="NCBI Taxonomy" id="2959716"/>
    <lineage>
        <taxon>Bacteria</taxon>
        <taxon>Pseudomonadati</taxon>
        <taxon>Pseudomonadota</taxon>
        <taxon>Alphaproteobacteria</taxon>
        <taxon>Futianiales</taxon>
        <taxon>Futianiaceae</taxon>
        <taxon>Futiania</taxon>
    </lineage>
</organism>
<evidence type="ECO:0000256" key="1">
    <source>
        <dbReference type="SAM" id="Phobius"/>
    </source>
</evidence>
<comment type="caution">
    <text evidence="2">The sequence shown here is derived from an EMBL/GenBank/DDBJ whole genome shotgun (WGS) entry which is preliminary data.</text>
</comment>
<feature type="transmembrane region" description="Helical" evidence="1">
    <location>
        <begin position="53"/>
        <end position="70"/>
    </location>
</feature>
<dbReference type="Pfam" id="PF19540">
    <property type="entry name" value="DUF6064"/>
    <property type="match status" value="1"/>
</dbReference>
<dbReference type="AlphaFoldDB" id="A0A9J6PH38"/>
<feature type="transmembrane region" description="Helical" evidence="1">
    <location>
        <begin position="112"/>
        <end position="131"/>
    </location>
</feature>
<evidence type="ECO:0000313" key="2">
    <source>
        <dbReference type="EMBL" id="MCP1337136.1"/>
    </source>
</evidence>
<proteinExistence type="predicted"/>
<feature type="transmembrane region" description="Helical" evidence="1">
    <location>
        <begin position="82"/>
        <end position="100"/>
    </location>
</feature>
<feature type="transmembrane region" description="Helical" evidence="1">
    <location>
        <begin position="20"/>
        <end position="41"/>
    </location>
</feature>
<reference evidence="2" key="1">
    <citation type="submission" date="2022-06" db="EMBL/GenBank/DDBJ databases">
        <title>Isolation and Genomics of Futiania mangrovii gen. nov., sp. nov., a Rare and Metabolically-versatile member in the Class Alphaproteobacteria.</title>
        <authorList>
            <person name="Liu L."/>
            <person name="Huang W.-C."/>
            <person name="Pan J."/>
            <person name="Li J."/>
            <person name="Huang Y."/>
            <person name="Du H."/>
            <person name="Liu Y."/>
            <person name="Li M."/>
        </authorList>
    </citation>
    <scope>NUCLEOTIDE SEQUENCE</scope>
    <source>
        <strain evidence="2">FT118</strain>
    </source>
</reference>
<keyword evidence="1" id="KW-0812">Transmembrane</keyword>
<evidence type="ECO:0000313" key="3">
    <source>
        <dbReference type="Proteomes" id="UP001055804"/>
    </source>
</evidence>
<keyword evidence="3" id="KW-1185">Reference proteome</keyword>
<accession>A0A9J6PH38</accession>
<feature type="transmembrane region" description="Helical" evidence="1">
    <location>
        <begin position="194"/>
        <end position="216"/>
    </location>
</feature>
<keyword evidence="1" id="KW-0472">Membrane</keyword>
<dbReference type="RefSeq" id="WP_269333069.1">
    <property type="nucleotide sequence ID" value="NZ_JAMZFT010000002.1"/>
</dbReference>
<gene>
    <name evidence="2" type="ORF">NJQ99_11990</name>
</gene>
<dbReference type="EMBL" id="JAMZFT010000002">
    <property type="protein sequence ID" value="MCP1337136.1"/>
    <property type="molecule type" value="Genomic_DNA"/>
</dbReference>
<dbReference type="InterPro" id="IPR045708">
    <property type="entry name" value="DUF6064"/>
</dbReference>
<keyword evidence="1" id="KW-1133">Transmembrane helix</keyword>
<sequence length="221" mass="22605">MLSLPYSSEVYFALMADYNARWLPAVAAGAALSLAAVVLALSGVGARSGVRAVFGLLGAGWAWTGALHQLDHMAELDFLAPVYGWAFLLQAVLLLWLGVAPGGMRFGRPRGVAGWTGAGLAAAALLYPVAVAAQGYTWREAPLAGTASDPTVLLTCGILLLARPGPPLWLLPVPLAWAGVAGVGGYLLSSPLDGAVAAGVTLACALVVAARTPWFAGRSRS</sequence>
<feature type="transmembrane region" description="Helical" evidence="1">
    <location>
        <begin position="143"/>
        <end position="162"/>
    </location>
</feature>
<feature type="transmembrane region" description="Helical" evidence="1">
    <location>
        <begin position="169"/>
        <end position="188"/>
    </location>
</feature>